<protein>
    <submittedName>
        <fullName evidence="1">EivG</fullName>
    </submittedName>
</protein>
<gene>
    <name evidence="1" type="ORF">Q604_UNBC15232G0001</name>
</gene>
<accession>W1XLD1</accession>
<reference evidence="1" key="1">
    <citation type="submission" date="2013-12" db="EMBL/GenBank/DDBJ databases">
        <title>A Varibaculum cambriense genome reconstructed from a premature infant gut community with otherwise low bacterial novelty that shifts toward anaerobic metabolism during the third week of life.</title>
        <authorList>
            <person name="Brown C.T."/>
            <person name="Sharon I."/>
            <person name="Thomas B.C."/>
            <person name="Castelle C.J."/>
            <person name="Morowitz M.J."/>
            <person name="Banfield J.F."/>
        </authorList>
    </citation>
    <scope>NUCLEOTIDE SEQUENCE</scope>
</reference>
<name>W1XLD1_9ZZZZ</name>
<proteinExistence type="predicted"/>
<evidence type="ECO:0000313" key="1">
    <source>
        <dbReference type="EMBL" id="ETJ30255.1"/>
    </source>
</evidence>
<comment type="caution">
    <text evidence="1">The sequence shown here is derived from an EMBL/GenBank/DDBJ whole genome shotgun (WGS) entry which is preliminary data.</text>
</comment>
<dbReference type="AlphaFoldDB" id="W1XLD1"/>
<sequence length="63" mass="6928">SDGIEIGRNKVGIIHLFNTFVNDRTYELRGEKIVIPGMAKVLSTLLNNNIKQSTGVNVLSEIS</sequence>
<dbReference type="EMBL" id="AZMM01015232">
    <property type="protein sequence ID" value="ETJ30255.1"/>
    <property type="molecule type" value="Genomic_DNA"/>
</dbReference>
<organism evidence="1">
    <name type="scientific">human gut metagenome</name>
    <dbReference type="NCBI Taxonomy" id="408170"/>
    <lineage>
        <taxon>unclassified sequences</taxon>
        <taxon>metagenomes</taxon>
        <taxon>organismal metagenomes</taxon>
    </lineage>
</organism>
<feature type="non-terminal residue" evidence="1">
    <location>
        <position position="1"/>
    </location>
</feature>